<dbReference type="GO" id="GO:0000329">
    <property type="term" value="C:fungal-type vacuole membrane"/>
    <property type="evidence" value="ECO:0007669"/>
    <property type="project" value="TreeGrafter"/>
</dbReference>
<dbReference type="Gene3D" id="1.10.8.270">
    <property type="entry name" value="putative rabgap domain of human tbc1 domain family member 14 like domains"/>
    <property type="match status" value="1"/>
</dbReference>
<keyword evidence="10" id="KW-0206">Cytoskeleton</keyword>
<evidence type="ECO:0000256" key="4">
    <source>
        <dbReference type="ARBA" id="ARBA00022448"/>
    </source>
</evidence>
<feature type="transmembrane region" description="Helical" evidence="15">
    <location>
        <begin position="599"/>
        <end position="619"/>
    </location>
</feature>
<feature type="domain" description="Rab-GAP TBC" evidence="16">
    <location>
        <begin position="958"/>
        <end position="1166"/>
    </location>
</feature>
<keyword evidence="4" id="KW-0813">Transport</keyword>
<keyword evidence="5" id="KW-0963">Cytoplasm</keyword>
<organism evidence="17 18">
    <name type="scientific">Pichia kudriavzevii</name>
    <name type="common">Yeast</name>
    <name type="synonym">Issatchenkia orientalis</name>
    <dbReference type="NCBI Taxonomy" id="4909"/>
    <lineage>
        <taxon>Eukaryota</taxon>
        <taxon>Fungi</taxon>
        <taxon>Dikarya</taxon>
        <taxon>Ascomycota</taxon>
        <taxon>Saccharomycotina</taxon>
        <taxon>Pichiomycetes</taxon>
        <taxon>Pichiales</taxon>
        <taxon>Pichiaceae</taxon>
        <taxon>Pichia</taxon>
    </lineage>
</organism>
<evidence type="ECO:0000313" key="17">
    <source>
        <dbReference type="EMBL" id="KGK37555.1"/>
    </source>
</evidence>
<dbReference type="HOGENOM" id="CLU_005230_0_1_1"/>
<feature type="transmembrane region" description="Helical" evidence="15">
    <location>
        <begin position="570"/>
        <end position="587"/>
    </location>
</feature>
<dbReference type="Pfam" id="PF01496">
    <property type="entry name" value="V_ATPase_I"/>
    <property type="match status" value="1"/>
</dbReference>
<evidence type="ECO:0000313" key="18">
    <source>
        <dbReference type="Proteomes" id="UP000029867"/>
    </source>
</evidence>
<dbReference type="GO" id="GO:0016471">
    <property type="term" value="C:vacuolar proton-transporting V-type ATPase complex"/>
    <property type="evidence" value="ECO:0007669"/>
    <property type="project" value="TreeGrafter"/>
</dbReference>
<keyword evidence="13" id="KW-0175">Coiled coil</keyword>
<dbReference type="Proteomes" id="UP000029867">
    <property type="component" value="Unassembled WGS sequence"/>
</dbReference>
<protein>
    <recommendedName>
        <fullName evidence="16">Rab-GAP TBC domain-containing protein</fullName>
    </recommendedName>
</protein>
<keyword evidence="11" id="KW-0131">Cell cycle</keyword>
<dbReference type="GO" id="GO:0033179">
    <property type="term" value="C:proton-transporting V-type ATPase, V0 domain"/>
    <property type="evidence" value="ECO:0007669"/>
    <property type="project" value="InterPro"/>
</dbReference>
<comment type="caution">
    <text evidence="17">The sequence shown here is derived from an EMBL/GenBank/DDBJ whole genome shotgun (WGS) entry which is preliminary data.</text>
</comment>
<proteinExistence type="inferred from homology"/>
<dbReference type="VEuPathDB" id="FungiDB:C5L36_0C01440"/>
<dbReference type="InterPro" id="IPR002490">
    <property type="entry name" value="V-ATPase_116kDa_su"/>
</dbReference>
<dbReference type="GO" id="GO:0051117">
    <property type="term" value="F:ATPase binding"/>
    <property type="evidence" value="ECO:0007669"/>
    <property type="project" value="TreeGrafter"/>
</dbReference>
<dbReference type="Gene3D" id="1.10.472.80">
    <property type="entry name" value="Ypt/Rab-GAP domain of gyp1p, domain 3"/>
    <property type="match status" value="1"/>
</dbReference>
<evidence type="ECO:0000256" key="5">
    <source>
        <dbReference type="ARBA" id="ARBA00022490"/>
    </source>
</evidence>
<dbReference type="Pfam" id="PF00566">
    <property type="entry name" value="RabGAP-TBC"/>
    <property type="match status" value="1"/>
</dbReference>
<dbReference type="InterPro" id="IPR000195">
    <property type="entry name" value="Rab-GAP-TBC_dom"/>
</dbReference>
<dbReference type="PANTHER" id="PTHR11629:SF59">
    <property type="entry name" value="V-TYPE PROTON ATPASE SUBUNIT A, GOLGI ISOFORM"/>
    <property type="match status" value="1"/>
</dbReference>
<name>A0A099NY59_PICKU</name>
<accession>A0A099NY59</accession>
<dbReference type="InterPro" id="IPR035969">
    <property type="entry name" value="Rab-GAP_TBC_sf"/>
</dbReference>
<evidence type="ECO:0000256" key="10">
    <source>
        <dbReference type="ARBA" id="ARBA00023212"/>
    </source>
</evidence>
<dbReference type="EMBL" id="JQFK01000034">
    <property type="protein sequence ID" value="KGK37555.1"/>
    <property type="molecule type" value="Genomic_DNA"/>
</dbReference>
<evidence type="ECO:0000256" key="1">
    <source>
        <dbReference type="ARBA" id="ARBA00004141"/>
    </source>
</evidence>
<dbReference type="GO" id="GO:0007035">
    <property type="term" value="P:vacuolar acidification"/>
    <property type="evidence" value="ECO:0007669"/>
    <property type="project" value="TreeGrafter"/>
</dbReference>
<evidence type="ECO:0000256" key="9">
    <source>
        <dbReference type="ARBA" id="ARBA00023136"/>
    </source>
</evidence>
<feature type="transmembrane region" description="Helical" evidence="15">
    <location>
        <begin position="664"/>
        <end position="682"/>
    </location>
</feature>
<dbReference type="PROSITE" id="PS50086">
    <property type="entry name" value="TBC_RABGAP"/>
    <property type="match status" value="1"/>
</dbReference>
<evidence type="ECO:0000256" key="8">
    <source>
        <dbReference type="ARBA" id="ARBA00023065"/>
    </source>
</evidence>
<keyword evidence="6 15" id="KW-0812">Transmembrane</keyword>
<gene>
    <name evidence="17" type="ORF">JL09_g3297</name>
</gene>
<dbReference type="SUPFAM" id="SSF47923">
    <property type="entry name" value="Ypt/Rab-GAP domain of gyp1p"/>
    <property type="match status" value="2"/>
</dbReference>
<evidence type="ECO:0000256" key="15">
    <source>
        <dbReference type="SAM" id="Phobius"/>
    </source>
</evidence>
<keyword evidence="8" id="KW-0406">Ion transport</keyword>
<dbReference type="GO" id="GO:0005856">
    <property type="term" value="C:cytoskeleton"/>
    <property type="evidence" value="ECO:0007669"/>
    <property type="project" value="UniProtKB-SubCell"/>
</dbReference>
<comment type="subcellular location">
    <subcellularLocation>
        <location evidence="2">Cytoplasm</location>
        <location evidence="2">Cytoskeleton</location>
    </subcellularLocation>
    <subcellularLocation>
        <location evidence="1">Membrane</location>
        <topology evidence="1">Multi-pass membrane protein</topology>
    </subcellularLocation>
</comment>
<comment type="similarity">
    <text evidence="12">Belongs to the BUB2 family.</text>
</comment>
<dbReference type="FunFam" id="1.10.8.270:FF:000035">
    <property type="entry name" value="Cell cycle arrest protein BUB2"/>
    <property type="match status" value="1"/>
</dbReference>
<feature type="coiled-coil region" evidence="13">
    <location>
        <begin position="101"/>
        <end position="128"/>
    </location>
</feature>
<reference evidence="18" key="1">
    <citation type="journal article" date="2014" name="Microb. Cell Fact.">
        <title>Exploiting Issatchenkia orientalis SD108 for succinic acid production.</title>
        <authorList>
            <person name="Xiao H."/>
            <person name="Shao Z."/>
            <person name="Jiang Y."/>
            <person name="Dole S."/>
            <person name="Zhao H."/>
        </authorList>
    </citation>
    <scope>NUCLEOTIDE SEQUENCE [LARGE SCALE GENOMIC DNA]</scope>
    <source>
        <strain evidence="18">SD108</strain>
    </source>
</reference>
<feature type="transmembrane region" description="Helical" evidence="15">
    <location>
        <begin position="1158"/>
        <end position="1181"/>
    </location>
</feature>
<evidence type="ECO:0000256" key="7">
    <source>
        <dbReference type="ARBA" id="ARBA00022989"/>
    </source>
</evidence>
<feature type="transmembrane region" description="Helical" evidence="15">
    <location>
        <begin position="819"/>
        <end position="843"/>
    </location>
</feature>
<keyword evidence="9 15" id="KW-0472">Membrane</keyword>
<evidence type="ECO:0000256" key="11">
    <source>
        <dbReference type="ARBA" id="ARBA00023306"/>
    </source>
</evidence>
<feature type="compositionally biased region" description="Polar residues" evidence="14">
    <location>
        <begin position="898"/>
        <end position="919"/>
    </location>
</feature>
<evidence type="ECO:0000259" key="16">
    <source>
        <dbReference type="PROSITE" id="PS50086"/>
    </source>
</evidence>
<evidence type="ECO:0000256" key="13">
    <source>
        <dbReference type="SAM" id="Coils"/>
    </source>
</evidence>
<feature type="region of interest" description="Disordered" evidence="14">
    <location>
        <begin position="892"/>
        <end position="924"/>
    </location>
</feature>
<dbReference type="eggNOG" id="KOG2058">
    <property type="taxonomic scope" value="Eukaryota"/>
</dbReference>
<dbReference type="AlphaFoldDB" id="A0A099NY59"/>
<feature type="transmembrane region" description="Helical" evidence="15">
    <location>
        <begin position="493"/>
        <end position="510"/>
    </location>
</feature>
<sequence>MSLVQFYIPSEVARECVAVLGDMGNVQFRDMNQNVSSFQRAFVKEIRSYDQVERQLKYLTGLIQKQEIKIRVNDHDELIMPPSTDYRQFYDSPSHLSASALEELLHEIASVESKVRELSFQKDEMSQRKADLTQHRLVLQNTRQFFESRLSLDLDDSDSLFNQVRLSTESSDSFIISDDEGDGVLLESGLGNTNHGGNSISTGRNELNVFGSTMNFISGIIDTEKFLILEKICWRTLRGNVYTNHVPLPEPIIDIKTGEPSFKSVFLIFTHGESLISRCKRIVESLDGKLYNVDSDYEVYKQELRTVNNKIKDINEVLLYTNERLLIELKQVALDIEKWKIIIKREVSIYEVLNLFNYDSTRRCVIGEGWIPNDDLTYINMALRDVTNKFDAGLSTIVNLMITNKTPPTYHKTNKFTGAFQSIIDAYGIATYQEVNPGLATIVTFPFMFAIMFGDLGHGLILFIAALTLVLCENRISKIKNRDEIFDMAYTGRYILLLMGVFSMYTGIIYNDLFSKSMSLFKSGWKWPNGFKEGTSIVGTQRGVYPLGLDPAWHGTENNLLFTNSYKMKLSILMGFIHMSYSFYFALVNYRFFNSRVDIIGNFIPGLLFMQSIFGYLTITIVYKWCVDWIAIGKPAPSLLNMLINMFLSPGTIEDKLYPGQGPLQVFLVLIALVCVPWLLLYKPLTLKKMNSNKIQLGYADVNGPDNTNSRISVESVPYTEEAEDLFDRGSNTIQERLSIDADVGLLEDENGEEEEPFSFGDAMVHQVIHTIEFCLNCVSHTASYLRLWALSLAHNQLSAVLWEMTIQNSFKPYSETGWVGSIIVFFLFGMWFVLTVCILVVMEGTSAMLHSLRLHWVEAMSKFFEGEGYAYQPFSFYRIILDMQAAEMEEERKLNRKSSSTESSGSIRNKPSKPSISDSKQRGRKKDALEKFIESPQQLLKSSLSQLRHTILVEGLPVECPYRSYIWSILLSGAPIESEWYSGIVSRGKVNSSNVVDTKFVHFGDKIENDVFRTFQNNKKFWSKIEEGELIRILNVFAWCVIEDEQVDFKVGSKISISPYVQGMNVLVAPLAYVCRSEPQAFALLYRLLMVEMPRYITPTLAGVMDGVRLVDLVLKTVDRRLYEYLDQSMANAKIYALPSVLTLCACTPPLEEVLKLWDFLFSFGIHMNVVLIVAQLLLIRGELMNTKNPMVLLRNFPQLESSKIIKLSLSIARNIPDSLYDLIVRHTFDESVTLEIDDYKI</sequence>
<evidence type="ECO:0000256" key="6">
    <source>
        <dbReference type="ARBA" id="ARBA00022692"/>
    </source>
</evidence>
<dbReference type="eggNOG" id="KOG2189">
    <property type="taxonomic scope" value="Eukaryota"/>
</dbReference>
<dbReference type="GO" id="GO:0046961">
    <property type="term" value="F:proton-transporting ATPase activity, rotational mechanism"/>
    <property type="evidence" value="ECO:0007669"/>
    <property type="project" value="InterPro"/>
</dbReference>
<keyword evidence="7 15" id="KW-1133">Transmembrane helix</keyword>
<feature type="transmembrane region" description="Helical" evidence="15">
    <location>
        <begin position="447"/>
        <end position="472"/>
    </location>
</feature>
<evidence type="ECO:0000256" key="14">
    <source>
        <dbReference type="SAM" id="MobiDB-lite"/>
    </source>
</evidence>
<evidence type="ECO:0000256" key="12">
    <source>
        <dbReference type="ARBA" id="ARBA00061049"/>
    </source>
</evidence>
<evidence type="ECO:0000256" key="2">
    <source>
        <dbReference type="ARBA" id="ARBA00004245"/>
    </source>
</evidence>
<dbReference type="SMART" id="SM00164">
    <property type="entry name" value="TBC"/>
    <property type="match status" value="1"/>
</dbReference>
<evidence type="ECO:0000256" key="3">
    <source>
        <dbReference type="ARBA" id="ARBA00009904"/>
    </source>
</evidence>
<dbReference type="PANTHER" id="PTHR11629">
    <property type="entry name" value="VACUOLAR PROTON ATPASES"/>
    <property type="match status" value="1"/>
</dbReference>
<comment type="similarity">
    <text evidence="3">Belongs to the V-ATPase 116 kDa subunit family.</text>
</comment>